<feature type="domain" description="HTH deoR-type" evidence="5">
    <location>
        <begin position="8"/>
        <end position="63"/>
    </location>
</feature>
<evidence type="ECO:0000313" key="7">
    <source>
        <dbReference type="Proteomes" id="UP001271792"/>
    </source>
</evidence>
<dbReference type="InterPro" id="IPR018356">
    <property type="entry name" value="Tscrpt_reg_HTH_DeoR_CS"/>
</dbReference>
<keyword evidence="2" id="KW-0238">DNA-binding</keyword>
<dbReference type="Gene3D" id="1.10.10.10">
    <property type="entry name" value="Winged helix-like DNA-binding domain superfamily/Winged helix DNA-binding domain"/>
    <property type="match status" value="1"/>
</dbReference>
<dbReference type="SUPFAM" id="SSF46785">
    <property type="entry name" value="Winged helix' DNA-binding domain"/>
    <property type="match status" value="1"/>
</dbReference>
<dbReference type="EMBL" id="JAXAVV010000011">
    <property type="protein sequence ID" value="MDX8052303.1"/>
    <property type="molecule type" value="Genomic_DNA"/>
</dbReference>
<feature type="region of interest" description="Disordered" evidence="4">
    <location>
        <begin position="325"/>
        <end position="351"/>
    </location>
</feature>
<reference evidence="6 7" key="1">
    <citation type="submission" date="2023-11" db="EMBL/GenBank/DDBJ databases">
        <title>Lentzea sokolovensis, sp. nov., Lentzea kristufkii, sp. nov., and Lentzea miocenensis, sp. nov., rare actinobacteria from Sokolov Coal Basin, Miocene lacustrine sediment, Czech Republic.</title>
        <authorList>
            <person name="Lara A."/>
            <person name="Kotroba L."/>
            <person name="Nouioui I."/>
            <person name="Neumann-Schaal M."/>
            <person name="Mast Y."/>
            <person name="Chronakova A."/>
        </authorList>
    </citation>
    <scope>NUCLEOTIDE SEQUENCE [LARGE SCALE GENOMIC DNA]</scope>
    <source>
        <strain evidence="6 7">BCCO 10_0798</strain>
    </source>
</reference>
<dbReference type="InterPro" id="IPR001034">
    <property type="entry name" value="DeoR_HTH"/>
</dbReference>
<dbReference type="PROSITE" id="PS00894">
    <property type="entry name" value="HTH_DEOR_1"/>
    <property type="match status" value="1"/>
</dbReference>
<proteinExistence type="predicted"/>
<dbReference type="InterPro" id="IPR051534">
    <property type="entry name" value="CBASS_pafABC_assoc_protein"/>
</dbReference>
<dbReference type="PROSITE" id="PS51000">
    <property type="entry name" value="HTH_DEOR_2"/>
    <property type="match status" value="1"/>
</dbReference>
<protein>
    <submittedName>
        <fullName evidence="6">WYL domain-containing protein</fullName>
    </submittedName>
</protein>
<dbReference type="Pfam" id="PF08279">
    <property type="entry name" value="HTH_11"/>
    <property type="match status" value="1"/>
</dbReference>
<name>A0ABU4TW50_9PSEU</name>
<dbReference type="PANTHER" id="PTHR34580">
    <property type="match status" value="1"/>
</dbReference>
<evidence type="ECO:0000256" key="4">
    <source>
        <dbReference type="SAM" id="MobiDB-lite"/>
    </source>
</evidence>
<dbReference type="InterPro" id="IPR013196">
    <property type="entry name" value="HTH_11"/>
</dbReference>
<comment type="caution">
    <text evidence="6">The sequence shown here is derived from an EMBL/GenBank/DDBJ whole genome shotgun (WGS) entry which is preliminary data.</text>
</comment>
<gene>
    <name evidence="6" type="ORF">SK571_23195</name>
</gene>
<organism evidence="6 7">
    <name type="scientific">Lentzea kristufekii</name>
    <dbReference type="NCBI Taxonomy" id="3095430"/>
    <lineage>
        <taxon>Bacteria</taxon>
        <taxon>Bacillati</taxon>
        <taxon>Actinomycetota</taxon>
        <taxon>Actinomycetes</taxon>
        <taxon>Pseudonocardiales</taxon>
        <taxon>Pseudonocardiaceae</taxon>
        <taxon>Lentzea</taxon>
    </lineage>
</organism>
<feature type="compositionally biased region" description="Basic and acidic residues" evidence="4">
    <location>
        <begin position="328"/>
        <end position="351"/>
    </location>
</feature>
<dbReference type="InterPro" id="IPR028349">
    <property type="entry name" value="PafC-like"/>
</dbReference>
<dbReference type="InterPro" id="IPR026881">
    <property type="entry name" value="WYL_dom"/>
</dbReference>
<dbReference type="PROSITE" id="PS52050">
    <property type="entry name" value="WYL"/>
    <property type="match status" value="1"/>
</dbReference>
<dbReference type="PANTHER" id="PTHR34580:SF3">
    <property type="entry name" value="PROTEIN PAFB"/>
    <property type="match status" value="1"/>
</dbReference>
<dbReference type="InterPro" id="IPR036388">
    <property type="entry name" value="WH-like_DNA-bd_sf"/>
</dbReference>
<evidence type="ECO:0000256" key="1">
    <source>
        <dbReference type="ARBA" id="ARBA00023015"/>
    </source>
</evidence>
<dbReference type="InterPro" id="IPR036390">
    <property type="entry name" value="WH_DNA-bd_sf"/>
</dbReference>
<sequence length="351" mass="38503">MIENMLETSARLLELLSLLQLKRDWTSTELADRLDVSTRTVRADVGKLRSLGYPVDARPGVAGGYRLAAGTAMPPLLLDDDEAVAVAVGLGAVATQRLGVEETSLTALAKLEQVLPSRLRRRVEAVREAMSVVPGAGPTLDPSVLGAVAAAIRSHERLRFGYTKPRGDEEARHAEPQRLVSWGTLWYLLAWDLDRDDWRVFRVDRMVPHAPTGARFRPRVIPGASAVEYVVARVSKGAWKYRAQVLVHAPAAEVAAKIHIPVDIEEVDESTCRVAVGSDDPDRLALWMAQLDVDIEVIDGDELAVAFDRLATRFRRAAGDASTASASHFDRAVDSQPHRAPHHDAHDPHDR</sequence>
<accession>A0ABU4TW50</accession>
<dbReference type="Pfam" id="PF13280">
    <property type="entry name" value="WYL"/>
    <property type="match status" value="1"/>
</dbReference>
<dbReference type="Proteomes" id="UP001271792">
    <property type="component" value="Unassembled WGS sequence"/>
</dbReference>
<keyword evidence="1" id="KW-0805">Transcription regulation</keyword>
<evidence type="ECO:0000256" key="2">
    <source>
        <dbReference type="ARBA" id="ARBA00023125"/>
    </source>
</evidence>
<evidence type="ECO:0000256" key="3">
    <source>
        <dbReference type="ARBA" id="ARBA00023163"/>
    </source>
</evidence>
<reference evidence="6 7" key="2">
    <citation type="submission" date="2023-11" db="EMBL/GenBank/DDBJ databases">
        <authorList>
            <person name="Lara A.C."/>
            <person name="Chronakova A."/>
        </authorList>
    </citation>
    <scope>NUCLEOTIDE SEQUENCE [LARGE SCALE GENOMIC DNA]</scope>
    <source>
        <strain evidence="6 7">BCCO 10_0798</strain>
    </source>
</reference>
<keyword evidence="7" id="KW-1185">Reference proteome</keyword>
<keyword evidence="3" id="KW-0804">Transcription</keyword>
<dbReference type="PIRSF" id="PIRSF016838">
    <property type="entry name" value="PafC"/>
    <property type="match status" value="1"/>
</dbReference>
<evidence type="ECO:0000259" key="5">
    <source>
        <dbReference type="PROSITE" id="PS51000"/>
    </source>
</evidence>
<evidence type="ECO:0000313" key="6">
    <source>
        <dbReference type="EMBL" id="MDX8052303.1"/>
    </source>
</evidence>